<protein>
    <recommendedName>
        <fullName evidence="3">Right handed beta helix domain-containing protein</fullName>
    </recommendedName>
</protein>
<dbReference type="STRING" id="1126833.VN24_06275"/>
<dbReference type="HOGENOM" id="CLU_500422_0_0_9"/>
<evidence type="ECO:0000313" key="1">
    <source>
        <dbReference type="EMBL" id="AJY74256.1"/>
    </source>
</evidence>
<dbReference type="Gene3D" id="2.160.20.10">
    <property type="entry name" value="Single-stranded right-handed beta-helix, Pectin lyase-like"/>
    <property type="match status" value="2"/>
</dbReference>
<dbReference type="EMBL" id="CP011058">
    <property type="protein sequence ID" value="AJY74256.1"/>
    <property type="molecule type" value="Genomic_DNA"/>
</dbReference>
<dbReference type="PATRIC" id="fig|1126833.4.peg.1363"/>
<proteinExistence type="predicted"/>
<dbReference type="AlphaFoldDB" id="A0A0D5NG73"/>
<accession>A0A0D5NG73</accession>
<organism evidence="1 2">
    <name type="scientific">Paenibacillus beijingensis</name>
    <dbReference type="NCBI Taxonomy" id="1126833"/>
    <lineage>
        <taxon>Bacteria</taxon>
        <taxon>Bacillati</taxon>
        <taxon>Bacillota</taxon>
        <taxon>Bacilli</taxon>
        <taxon>Bacillales</taxon>
        <taxon>Paenibacillaceae</taxon>
        <taxon>Paenibacillus</taxon>
    </lineage>
</organism>
<dbReference type="SUPFAM" id="SSF51126">
    <property type="entry name" value="Pectin lyase-like"/>
    <property type="match status" value="1"/>
</dbReference>
<dbReference type="KEGG" id="pbj:VN24_06275"/>
<keyword evidence="2" id="KW-1185">Reference proteome</keyword>
<sequence>MKVKSVVHVKDFMNPDRSDDAAGIRAAVQAALETNADTVLFEPGVYTLKSAVTIRTEGSAHDAGSPGETEKDCHIPILGARRLTLQGAARGNGEPGTVLMGYNDLNINGFLPSILWCEDCDQLQVNDIAFTRGPAFASAGVVIAKDECSVTVEVFEGNPCYDGMGTYCINRLDPDTGDLIGESVTYGGGAGTLWRQEGERRLTLSSADVASKVNIGEHLSWHQGAQTDFQTYFARCDDLKLHNLRTMNSNSFCVLTESCHNITADRLVFKPDGNRLFTCPRDAWKIFKCSGSIEISRMKVEGVRMDGQNMHGNWLVLRRIVNRYEAVFFCKFTYAPLEAGSVVDLYDGEEAHSLRILDSSHEGKEGDGQLYRIVFDRELPDEAAEGTLGTAACWKPNRYICKDSEFVNIAGAGHLVRFEHLYILNCTYKNTMNPGVLLGAELPVHEEGGHARDIVIKGCEFDNCGFFPRYGASGCIGIRSDGFSGKFNRNIIIADNVMKNSGIGIHAVDADNVYLIGNAFHSVKVPLLTAEGVTGTVFTDPDTI</sequence>
<dbReference type="OrthoDB" id="2503797at2"/>
<dbReference type="InterPro" id="IPR012334">
    <property type="entry name" value="Pectin_lyas_fold"/>
</dbReference>
<reference evidence="2" key="2">
    <citation type="submission" date="2015-03" db="EMBL/GenBank/DDBJ databases">
        <title>Genome sequence of Paenibacillus beijingensis strain DSM 24997T.</title>
        <authorList>
            <person name="Kwak Y."/>
            <person name="Shin J.-H."/>
        </authorList>
    </citation>
    <scope>NUCLEOTIDE SEQUENCE [LARGE SCALE GENOMIC DNA]</scope>
    <source>
        <strain evidence="2">DSM 24997</strain>
    </source>
</reference>
<name>A0A0D5NG73_9BACL</name>
<evidence type="ECO:0008006" key="3">
    <source>
        <dbReference type="Google" id="ProtNLM"/>
    </source>
</evidence>
<dbReference type="RefSeq" id="WP_045669692.1">
    <property type="nucleotide sequence ID" value="NZ_CP011058.1"/>
</dbReference>
<dbReference type="Proteomes" id="UP000032633">
    <property type="component" value="Chromosome"/>
</dbReference>
<gene>
    <name evidence="1" type="ORF">VN24_06275</name>
</gene>
<reference evidence="1 2" key="1">
    <citation type="journal article" date="2015" name="J. Biotechnol.">
        <title>Complete genome sequence of Paenibacillus beijingensis 7188(T) (=DSM 24997(T)), a novel rhizobacterium from jujube garden soil.</title>
        <authorList>
            <person name="Kwak Y."/>
            <person name="Shin J.H."/>
        </authorList>
    </citation>
    <scope>NUCLEOTIDE SEQUENCE [LARGE SCALE GENOMIC DNA]</scope>
    <source>
        <strain evidence="1 2">DSM 24997</strain>
    </source>
</reference>
<dbReference type="InterPro" id="IPR011050">
    <property type="entry name" value="Pectin_lyase_fold/virulence"/>
</dbReference>
<evidence type="ECO:0000313" key="2">
    <source>
        <dbReference type="Proteomes" id="UP000032633"/>
    </source>
</evidence>